<organism evidence="1 2">
    <name type="scientific">Petrolisthes manimaculis</name>
    <dbReference type="NCBI Taxonomy" id="1843537"/>
    <lineage>
        <taxon>Eukaryota</taxon>
        <taxon>Metazoa</taxon>
        <taxon>Ecdysozoa</taxon>
        <taxon>Arthropoda</taxon>
        <taxon>Crustacea</taxon>
        <taxon>Multicrustacea</taxon>
        <taxon>Malacostraca</taxon>
        <taxon>Eumalacostraca</taxon>
        <taxon>Eucarida</taxon>
        <taxon>Decapoda</taxon>
        <taxon>Pleocyemata</taxon>
        <taxon>Anomura</taxon>
        <taxon>Galatheoidea</taxon>
        <taxon>Porcellanidae</taxon>
        <taxon>Petrolisthes</taxon>
    </lineage>
</organism>
<accession>A0AAE1P9U6</accession>
<evidence type="ECO:0000313" key="1">
    <source>
        <dbReference type="EMBL" id="KAK4303432.1"/>
    </source>
</evidence>
<reference evidence="1" key="1">
    <citation type="submission" date="2023-11" db="EMBL/GenBank/DDBJ databases">
        <title>Genome assemblies of two species of porcelain crab, Petrolisthes cinctipes and Petrolisthes manimaculis (Anomura: Porcellanidae).</title>
        <authorList>
            <person name="Angst P."/>
        </authorList>
    </citation>
    <scope>NUCLEOTIDE SEQUENCE</scope>
    <source>
        <strain evidence="1">PB745_02</strain>
        <tissue evidence="1">Gill</tissue>
    </source>
</reference>
<comment type="caution">
    <text evidence="1">The sequence shown here is derived from an EMBL/GenBank/DDBJ whole genome shotgun (WGS) entry which is preliminary data.</text>
</comment>
<protein>
    <submittedName>
        <fullName evidence="1">Uncharacterized protein</fullName>
    </submittedName>
</protein>
<dbReference type="AlphaFoldDB" id="A0AAE1P9U6"/>
<dbReference type="EMBL" id="JAWZYT010002585">
    <property type="protein sequence ID" value="KAK4303432.1"/>
    <property type="molecule type" value="Genomic_DNA"/>
</dbReference>
<name>A0AAE1P9U6_9EUCA</name>
<keyword evidence="2" id="KW-1185">Reference proteome</keyword>
<dbReference type="Proteomes" id="UP001292094">
    <property type="component" value="Unassembled WGS sequence"/>
</dbReference>
<gene>
    <name evidence="1" type="ORF">Pmani_024553</name>
</gene>
<sequence>MCEDEDDSNADLPLNSYRHHLLLLLHHLHPASPPCHTPIPSPPCLSSSSPSPPCLSSSSQSPPCLSSASLLRSPTPSSFSFIQSPPPSPRLSSPLQQLHLTTSHFLIDHLLYPLCLPLGFSFSSPLLTHFLILLPPYFHFLQPHHTAPLLLLLLLPTPPSSRNNSFSYHLISPITRPSKSSAA</sequence>
<proteinExistence type="predicted"/>
<evidence type="ECO:0000313" key="2">
    <source>
        <dbReference type="Proteomes" id="UP001292094"/>
    </source>
</evidence>